<keyword evidence="2" id="KW-0808">Transferase</keyword>
<dbReference type="PANTHER" id="PTHR21432:SF20">
    <property type="entry name" value="ACETYL-COA HYDROLASE"/>
    <property type="match status" value="1"/>
</dbReference>
<dbReference type="GO" id="GO:0006083">
    <property type="term" value="P:acetate metabolic process"/>
    <property type="evidence" value="ECO:0007669"/>
    <property type="project" value="InterPro"/>
</dbReference>
<dbReference type="EMBL" id="AKWH02000078">
    <property type="protein sequence ID" value="EKO49711.1"/>
    <property type="molecule type" value="Genomic_DNA"/>
</dbReference>
<evidence type="ECO:0000259" key="1">
    <source>
        <dbReference type="Pfam" id="PF13336"/>
    </source>
</evidence>
<evidence type="ECO:0000313" key="2">
    <source>
        <dbReference type="EMBL" id="EKO49711.1"/>
    </source>
</evidence>
<organism evidence="2 3">
    <name type="scientific">Leptospira kirschneri str. 200802841</name>
    <dbReference type="NCBI Taxonomy" id="1193047"/>
    <lineage>
        <taxon>Bacteria</taxon>
        <taxon>Pseudomonadati</taxon>
        <taxon>Spirochaetota</taxon>
        <taxon>Spirochaetia</taxon>
        <taxon>Leptospirales</taxon>
        <taxon>Leptospiraceae</taxon>
        <taxon>Leptospira</taxon>
    </lineage>
</organism>
<dbReference type="InterPro" id="IPR037171">
    <property type="entry name" value="NagB/RpiA_transferase-like"/>
</dbReference>
<feature type="domain" description="Acetyl-CoA hydrolase/transferase C-terminal" evidence="1">
    <location>
        <begin position="2"/>
        <end position="83"/>
    </location>
</feature>
<dbReference type="InterPro" id="IPR026888">
    <property type="entry name" value="AcetylCoA_hyd_C"/>
</dbReference>
<keyword evidence="3" id="KW-1185">Reference proteome</keyword>
<dbReference type="Gene3D" id="3.40.1080.20">
    <property type="entry name" value="Acetyl-CoA hydrolase/transferase C-terminal domain"/>
    <property type="match status" value="1"/>
</dbReference>
<dbReference type="Pfam" id="PF13336">
    <property type="entry name" value="AcetylCoA_hyd_C"/>
    <property type="match status" value="1"/>
</dbReference>
<name>A0A828Y459_9LEPT</name>
<dbReference type="SUPFAM" id="SSF100950">
    <property type="entry name" value="NagB/RpiA/CoA transferase-like"/>
    <property type="match status" value="1"/>
</dbReference>
<evidence type="ECO:0000313" key="3">
    <source>
        <dbReference type="Proteomes" id="UP000006339"/>
    </source>
</evidence>
<dbReference type="GO" id="GO:0008775">
    <property type="term" value="F:acetate CoA-transferase activity"/>
    <property type="evidence" value="ECO:0007669"/>
    <property type="project" value="InterPro"/>
</dbReference>
<protein>
    <submittedName>
        <fullName evidence="2">4-hydroxybutyrate coenzyme A transferase domain protein</fullName>
    </submittedName>
</protein>
<dbReference type="AlphaFoldDB" id="A0A828Y459"/>
<dbReference type="InterPro" id="IPR046433">
    <property type="entry name" value="ActCoA_hydro"/>
</dbReference>
<sequence length="94" mass="10595">MGTRKLYDFIEDNPEVSMLDISYINDPHVIRKNPKVTAIEVDLTGQVCADTIGTKQYSDVGGQMDFIRGASLSEDQSSHFLLPRPKENPESFLY</sequence>
<dbReference type="PANTHER" id="PTHR21432">
    <property type="entry name" value="ACETYL-COA HYDROLASE-RELATED"/>
    <property type="match status" value="1"/>
</dbReference>
<dbReference type="Proteomes" id="UP000006339">
    <property type="component" value="Unassembled WGS sequence"/>
</dbReference>
<reference evidence="2" key="1">
    <citation type="submission" date="2012-10" db="EMBL/GenBank/DDBJ databases">
        <authorList>
            <person name="Harkins D.M."/>
            <person name="Durkin A.S."/>
            <person name="Brinkac L.M."/>
            <person name="Selengut J.D."/>
            <person name="Sanka R."/>
            <person name="DePew J."/>
            <person name="Purushe J."/>
            <person name="Picardeau M."/>
            <person name="Werts C."/>
            <person name="Goarant C."/>
            <person name="Vinetz J.M."/>
            <person name="Sutton G.G."/>
            <person name="Nelson W.C."/>
            <person name="Fouts D.E."/>
        </authorList>
    </citation>
    <scope>NUCLEOTIDE SEQUENCE [LARGE SCALE GENOMIC DNA]</scope>
    <source>
        <strain evidence="2">200802841</strain>
    </source>
</reference>
<gene>
    <name evidence="2" type="ORF">LEP1GSC131_0067</name>
</gene>
<proteinExistence type="predicted"/>
<comment type="caution">
    <text evidence="2">The sequence shown here is derived from an EMBL/GenBank/DDBJ whole genome shotgun (WGS) entry which is preliminary data.</text>
</comment>
<accession>A0A828Y459</accession>
<dbReference type="InterPro" id="IPR038460">
    <property type="entry name" value="AcetylCoA_hyd_C_sf"/>
</dbReference>